<dbReference type="UniPathway" id="UPA00359">
    <property type="reaction ID" value="UER00482"/>
</dbReference>
<organism evidence="14 15">
    <name type="scientific">Capnocytophaga cynodegmi</name>
    <dbReference type="NCBI Taxonomy" id="28189"/>
    <lineage>
        <taxon>Bacteria</taxon>
        <taxon>Pseudomonadati</taxon>
        <taxon>Bacteroidota</taxon>
        <taxon>Flavobacteriia</taxon>
        <taxon>Flavobacteriales</taxon>
        <taxon>Flavobacteriaceae</taxon>
        <taxon>Capnocytophaga</taxon>
    </lineage>
</organism>
<feature type="binding site" evidence="13">
    <location>
        <begin position="48"/>
        <end position="55"/>
    </location>
    <ligand>
        <name>ATP</name>
        <dbReference type="ChEBI" id="CHEBI:30616"/>
    </ligand>
</feature>
<evidence type="ECO:0000313" key="14">
    <source>
        <dbReference type="EMBL" id="CEN36854.1"/>
    </source>
</evidence>
<dbReference type="GO" id="GO:0005524">
    <property type="term" value="F:ATP binding"/>
    <property type="evidence" value="ECO:0007669"/>
    <property type="project" value="UniProtKB-UniRule"/>
</dbReference>
<dbReference type="GO" id="GO:0009245">
    <property type="term" value="P:lipid A biosynthetic process"/>
    <property type="evidence" value="ECO:0007669"/>
    <property type="project" value="UniProtKB-UniRule"/>
</dbReference>
<name>A0A0B7HDZ0_9FLAO</name>
<evidence type="ECO:0000256" key="3">
    <source>
        <dbReference type="ARBA" id="ARBA00012071"/>
    </source>
</evidence>
<dbReference type="Pfam" id="PF02606">
    <property type="entry name" value="LpxK"/>
    <property type="match status" value="1"/>
</dbReference>
<dbReference type="eggNOG" id="COG1663">
    <property type="taxonomic scope" value="Bacteria"/>
</dbReference>
<keyword evidence="9 13" id="KW-0418">Kinase</keyword>
<protein>
    <recommendedName>
        <fullName evidence="4 13">Tetraacyldisaccharide 4'-kinase</fullName>
        <ecNumber evidence="3 13">2.7.1.130</ecNumber>
    </recommendedName>
    <alternativeName>
        <fullName evidence="12 13">Lipid A 4'-kinase</fullName>
    </alternativeName>
</protein>
<evidence type="ECO:0000313" key="15">
    <source>
        <dbReference type="Proteomes" id="UP000038055"/>
    </source>
</evidence>
<comment type="function">
    <text evidence="1 13">Transfers the gamma-phosphate of ATP to the 4'-position of a tetraacyldisaccharide 1-phosphate intermediate (termed DS-1-P) to form tetraacyldisaccharide 1,4'-bis-phosphate (lipid IVA).</text>
</comment>
<dbReference type="RefSeq" id="WP_041992774.1">
    <property type="nucleotide sequence ID" value="NZ_CDOD01000029.1"/>
</dbReference>
<evidence type="ECO:0000256" key="2">
    <source>
        <dbReference type="ARBA" id="ARBA00004870"/>
    </source>
</evidence>
<comment type="pathway">
    <text evidence="2 13">Glycolipid biosynthesis; lipid IV(A) biosynthesis; lipid IV(A) from (3R)-3-hydroxytetradecanoyl-[acyl-carrier-protein] and UDP-N-acetyl-alpha-D-glucosamine: step 6/6.</text>
</comment>
<evidence type="ECO:0000256" key="12">
    <source>
        <dbReference type="ARBA" id="ARBA00029757"/>
    </source>
</evidence>
<sequence>MIQFLRYLLFPISILYGAVVRLRHLLYDYGIFSSTTFNVPIICVGNLSVGGTGKTPMVEYLIKNLQSYKRVGVISRGYKRKTRGFVLANEKSTVLDLGDEPFQFWRKYPEIILAVGSDRVRSVEKLLKLQNPPDVILLDDAFQHRRIKAQKNIVLTSYNNLYSDDYLLPTGNLRDVVSRAKKADVVVVTKCPTNISEEKRKEITEKLKRSVTQKVVFTTIFYSKKIYSQKETINLHDFLKIPFVVVTGIANPLPLIQFLEDNQANYKHLQFSDHHNFTNSEIEKLKRESRILTTEKDFVRLQNQLTNIYYLPIETEFVSKSEESVFWEILNI</sequence>
<comment type="catalytic activity">
    <reaction evidence="13">
        <text>a lipid A disaccharide + ATP = a lipid IVA + ADP + H(+)</text>
        <dbReference type="Rhea" id="RHEA:67840"/>
        <dbReference type="ChEBI" id="CHEBI:15378"/>
        <dbReference type="ChEBI" id="CHEBI:30616"/>
        <dbReference type="ChEBI" id="CHEBI:176343"/>
        <dbReference type="ChEBI" id="CHEBI:176425"/>
        <dbReference type="ChEBI" id="CHEBI:456216"/>
        <dbReference type="EC" id="2.7.1.130"/>
    </reaction>
</comment>
<dbReference type="InterPro" id="IPR027417">
    <property type="entry name" value="P-loop_NTPase"/>
</dbReference>
<keyword evidence="10 13" id="KW-0067">ATP-binding</keyword>
<evidence type="ECO:0000256" key="10">
    <source>
        <dbReference type="ARBA" id="ARBA00022840"/>
    </source>
</evidence>
<evidence type="ECO:0000256" key="1">
    <source>
        <dbReference type="ARBA" id="ARBA00002274"/>
    </source>
</evidence>
<keyword evidence="11 13" id="KW-0443">Lipid metabolism</keyword>
<evidence type="ECO:0000256" key="13">
    <source>
        <dbReference type="HAMAP-Rule" id="MF_00409"/>
    </source>
</evidence>
<dbReference type="GO" id="GO:0009029">
    <property type="term" value="F:lipid-A 4'-kinase activity"/>
    <property type="evidence" value="ECO:0007669"/>
    <property type="project" value="UniProtKB-UniRule"/>
</dbReference>
<dbReference type="InterPro" id="IPR003758">
    <property type="entry name" value="LpxK"/>
</dbReference>
<keyword evidence="6 13" id="KW-0441">Lipid A biosynthesis</keyword>
<keyword evidence="5 13" id="KW-0444">Lipid biosynthesis</keyword>
<accession>A0A0B7HDZ0</accession>
<dbReference type="PANTHER" id="PTHR42724:SF1">
    <property type="entry name" value="TETRAACYLDISACCHARIDE 4'-KINASE, MITOCHONDRIAL-RELATED"/>
    <property type="match status" value="1"/>
</dbReference>
<comment type="similarity">
    <text evidence="13">Belongs to the LpxK family.</text>
</comment>
<dbReference type="SUPFAM" id="SSF52540">
    <property type="entry name" value="P-loop containing nucleoside triphosphate hydrolases"/>
    <property type="match status" value="1"/>
</dbReference>
<gene>
    <name evidence="13 14" type="primary">lpxK</name>
    <name evidence="14" type="ORF">CCYN2B_350003</name>
</gene>
<dbReference type="EMBL" id="CDOD01000029">
    <property type="protein sequence ID" value="CEN36854.1"/>
    <property type="molecule type" value="Genomic_DNA"/>
</dbReference>
<evidence type="ECO:0000256" key="5">
    <source>
        <dbReference type="ARBA" id="ARBA00022516"/>
    </source>
</evidence>
<keyword evidence="15" id="KW-1185">Reference proteome</keyword>
<dbReference type="STRING" id="28189.CCYN74_500008"/>
<evidence type="ECO:0000256" key="9">
    <source>
        <dbReference type="ARBA" id="ARBA00022777"/>
    </source>
</evidence>
<evidence type="ECO:0000256" key="8">
    <source>
        <dbReference type="ARBA" id="ARBA00022741"/>
    </source>
</evidence>
<dbReference type="PANTHER" id="PTHR42724">
    <property type="entry name" value="TETRAACYLDISACCHARIDE 4'-KINASE"/>
    <property type="match status" value="1"/>
</dbReference>
<evidence type="ECO:0000256" key="4">
    <source>
        <dbReference type="ARBA" id="ARBA00016436"/>
    </source>
</evidence>
<evidence type="ECO:0000256" key="6">
    <source>
        <dbReference type="ARBA" id="ARBA00022556"/>
    </source>
</evidence>
<evidence type="ECO:0000256" key="11">
    <source>
        <dbReference type="ARBA" id="ARBA00023098"/>
    </source>
</evidence>
<dbReference type="Proteomes" id="UP000038055">
    <property type="component" value="Unassembled WGS sequence"/>
</dbReference>
<keyword evidence="8 13" id="KW-0547">Nucleotide-binding</keyword>
<dbReference type="NCBIfam" id="TIGR00682">
    <property type="entry name" value="lpxK"/>
    <property type="match status" value="1"/>
</dbReference>
<evidence type="ECO:0000256" key="7">
    <source>
        <dbReference type="ARBA" id="ARBA00022679"/>
    </source>
</evidence>
<dbReference type="GO" id="GO:0009244">
    <property type="term" value="P:lipopolysaccharide core region biosynthetic process"/>
    <property type="evidence" value="ECO:0007669"/>
    <property type="project" value="TreeGrafter"/>
</dbReference>
<keyword evidence="7 13" id="KW-0808">Transferase</keyword>
<dbReference type="AlphaFoldDB" id="A0A0B7HDZ0"/>
<dbReference type="GO" id="GO:0005886">
    <property type="term" value="C:plasma membrane"/>
    <property type="evidence" value="ECO:0007669"/>
    <property type="project" value="TreeGrafter"/>
</dbReference>
<proteinExistence type="inferred from homology"/>
<dbReference type="EC" id="2.7.1.130" evidence="3 13"/>
<reference evidence="15" key="1">
    <citation type="submission" date="2015-01" db="EMBL/GenBank/DDBJ databases">
        <authorList>
            <person name="MANFREDI Pablo"/>
        </authorList>
    </citation>
    <scope>NUCLEOTIDE SEQUENCE [LARGE SCALE GENOMIC DNA]</scope>
    <source>
        <strain evidence="15">Ccyn2B</strain>
    </source>
</reference>
<dbReference type="HAMAP" id="MF_00409">
    <property type="entry name" value="LpxK"/>
    <property type="match status" value="1"/>
</dbReference>